<evidence type="ECO:0000256" key="1">
    <source>
        <dbReference type="SAM" id="MobiDB-lite"/>
    </source>
</evidence>
<comment type="caution">
    <text evidence="2">The sequence shown here is derived from an EMBL/GenBank/DDBJ whole genome shotgun (WGS) entry which is preliminary data.</text>
</comment>
<feature type="compositionally biased region" description="Acidic residues" evidence="1">
    <location>
        <begin position="35"/>
        <end position="51"/>
    </location>
</feature>
<dbReference type="Proteomes" id="UP000245916">
    <property type="component" value="Unassembled WGS sequence"/>
</dbReference>
<dbReference type="EMBL" id="QFFF01000001">
    <property type="protein sequence ID" value="PWG03541.1"/>
    <property type="molecule type" value="Genomic_DNA"/>
</dbReference>
<protein>
    <submittedName>
        <fullName evidence="2">DUF2497 domain-containing protein</fullName>
    </submittedName>
</protein>
<reference evidence="2 3" key="1">
    <citation type="submission" date="2018-05" db="EMBL/GenBank/DDBJ databases">
        <title>Genome of Sphingosinicella humi QZX222.</title>
        <authorList>
            <person name="Qiao Z."/>
            <person name="Wang G."/>
        </authorList>
    </citation>
    <scope>NUCLEOTIDE SEQUENCE [LARGE SCALE GENOMIC DNA]</scope>
    <source>
        <strain evidence="2 3">QZX222</strain>
    </source>
</reference>
<evidence type="ECO:0000313" key="3">
    <source>
        <dbReference type="Proteomes" id="UP000245916"/>
    </source>
</evidence>
<feature type="compositionally biased region" description="Basic and acidic residues" evidence="1">
    <location>
        <begin position="25"/>
        <end position="34"/>
    </location>
</feature>
<organism evidence="2 3">
    <name type="scientific">Allosphingosinicella humi</name>
    <dbReference type="NCBI Taxonomy" id="2068657"/>
    <lineage>
        <taxon>Bacteria</taxon>
        <taxon>Pseudomonadati</taxon>
        <taxon>Pseudomonadota</taxon>
        <taxon>Alphaproteobacteria</taxon>
        <taxon>Sphingomonadales</taxon>
        <taxon>Sphingomonadaceae</taxon>
        <taxon>Allosphingosinicella</taxon>
    </lineage>
</organism>
<evidence type="ECO:0000313" key="2">
    <source>
        <dbReference type="EMBL" id="PWG03541.1"/>
    </source>
</evidence>
<proteinExistence type="predicted"/>
<gene>
    <name evidence="2" type="ORF">DF286_12140</name>
</gene>
<sequence length="138" mass="14985">MGDINRDPSMEEILASIKRVIAEEGRAPARPRDELAEDQVMEASAEEDVLELSDPVSEADGLTSEDTTVAARQKLAALSALRQPEASDPSLAASDAALAAAVREMLRPMLKDWLDQRLPEMVETMVAREIARITGKSL</sequence>
<name>A0A2U2J5H7_9SPHN</name>
<keyword evidence="3" id="KW-1185">Reference proteome</keyword>
<dbReference type="AlphaFoldDB" id="A0A2U2J5H7"/>
<dbReference type="RefSeq" id="WP_109271679.1">
    <property type="nucleotide sequence ID" value="NZ_QFFF01000001.1"/>
</dbReference>
<feature type="region of interest" description="Disordered" evidence="1">
    <location>
        <begin position="25"/>
        <end position="66"/>
    </location>
</feature>
<accession>A0A2U2J5H7</accession>
<dbReference type="Pfam" id="PF10691">
    <property type="entry name" value="DUF2497"/>
    <property type="match status" value="1"/>
</dbReference>
<dbReference type="OrthoDB" id="7189469at2"/>
<dbReference type="InterPro" id="IPR019632">
    <property type="entry name" value="DUF2497"/>
</dbReference>